<comment type="caution">
    <text evidence="1">The sequence shown here is derived from an EMBL/GenBank/DDBJ whole genome shotgun (WGS) entry which is preliminary data.</text>
</comment>
<reference evidence="1 2" key="1">
    <citation type="journal article" date="2024" name="G3 (Bethesda)">
        <title>Genome assembly of Hibiscus sabdariffa L. provides insights into metabolisms of medicinal natural products.</title>
        <authorList>
            <person name="Kim T."/>
        </authorList>
    </citation>
    <scope>NUCLEOTIDE SEQUENCE [LARGE SCALE GENOMIC DNA]</scope>
    <source>
        <strain evidence="1">TK-2024</strain>
        <tissue evidence="1">Old leaves</tissue>
    </source>
</reference>
<keyword evidence="2" id="KW-1185">Reference proteome</keyword>
<sequence>MHGKWQWHDSLTLNNNSEEAILICKYSVKLVGKQIDRRALSQLEYSHNAPHTYQSNYTSSVQQLQLDARITSSSVLSAASRAVSDSGLV</sequence>
<dbReference type="Proteomes" id="UP001396334">
    <property type="component" value="Unassembled WGS sequence"/>
</dbReference>
<name>A0ABR1ZXW3_9ROSI</name>
<organism evidence="1 2">
    <name type="scientific">Hibiscus sabdariffa</name>
    <name type="common">roselle</name>
    <dbReference type="NCBI Taxonomy" id="183260"/>
    <lineage>
        <taxon>Eukaryota</taxon>
        <taxon>Viridiplantae</taxon>
        <taxon>Streptophyta</taxon>
        <taxon>Embryophyta</taxon>
        <taxon>Tracheophyta</taxon>
        <taxon>Spermatophyta</taxon>
        <taxon>Magnoliopsida</taxon>
        <taxon>eudicotyledons</taxon>
        <taxon>Gunneridae</taxon>
        <taxon>Pentapetalae</taxon>
        <taxon>rosids</taxon>
        <taxon>malvids</taxon>
        <taxon>Malvales</taxon>
        <taxon>Malvaceae</taxon>
        <taxon>Malvoideae</taxon>
        <taxon>Hibiscus</taxon>
    </lineage>
</organism>
<protein>
    <submittedName>
        <fullName evidence="1">Uncharacterized protein</fullName>
    </submittedName>
</protein>
<gene>
    <name evidence="1" type="ORF">V6N11_009848</name>
</gene>
<evidence type="ECO:0000313" key="1">
    <source>
        <dbReference type="EMBL" id="KAK8485435.1"/>
    </source>
</evidence>
<accession>A0ABR1ZXW3</accession>
<evidence type="ECO:0000313" key="2">
    <source>
        <dbReference type="Proteomes" id="UP001396334"/>
    </source>
</evidence>
<feature type="non-terminal residue" evidence="1">
    <location>
        <position position="89"/>
    </location>
</feature>
<proteinExistence type="predicted"/>
<dbReference type="EMBL" id="JBBPBN010000500">
    <property type="protein sequence ID" value="KAK8485435.1"/>
    <property type="molecule type" value="Genomic_DNA"/>
</dbReference>